<gene>
    <name evidence="1" type="ORF">TTHERM_002653516</name>
</gene>
<evidence type="ECO:0008006" key="3">
    <source>
        <dbReference type="Google" id="ProtNLM"/>
    </source>
</evidence>
<evidence type="ECO:0000313" key="2">
    <source>
        <dbReference type="Proteomes" id="UP000009168"/>
    </source>
</evidence>
<accession>W7WW43</accession>
<dbReference type="GeneID" id="24442736"/>
<name>W7WW43_TETTS</name>
<dbReference type="InParanoid" id="W7WW43"/>
<proteinExistence type="predicted"/>
<feature type="non-terminal residue" evidence="1">
    <location>
        <position position="1"/>
    </location>
</feature>
<dbReference type="KEGG" id="tet:TTHERM_002653516"/>
<dbReference type="AlphaFoldDB" id="W7WW43"/>
<keyword evidence="2" id="KW-1185">Reference proteome</keyword>
<reference evidence="2" key="1">
    <citation type="journal article" date="2006" name="PLoS Biol.">
        <title>Macronuclear genome sequence of the ciliate Tetrahymena thermophila, a model eukaryote.</title>
        <authorList>
            <person name="Eisen J.A."/>
            <person name="Coyne R.S."/>
            <person name="Wu M."/>
            <person name="Wu D."/>
            <person name="Thiagarajan M."/>
            <person name="Wortman J.R."/>
            <person name="Badger J.H."/>
            <person name="Ren Q."/>
            <person name="Amedeo P."/>
            <person name="Jones K.M."/>
            <person name="Tallon L.J."/>
            <person name="Delcher A.L."/>
            <person name="Salzberg S.L."/>
            <person name="Silva J.C."/>
            <person name="Haas B.J."/>
            <person name="Majoros W.H."/>
            <person name="Farzad M."/>
            <person name="Carlton J.M."/>
            <person name="Smith R.K. Jr."/>
            <person name="Garg J."/>
            <person name="Pearlman R.E."/>
            <person name="Karrer K.M."/>
            <person name="Sun L."/>
            <person name="Manning G."/>
            <person name="Elde N.C."/>
            <person name="Turkewitz A.P."/>
            <person name="Asai D.J."/>
            <person name="Wilkes D.E."/>
            <person name="Wang Y."/>
            <person name="Cai H."/>
            <person name="Collins K."/>
            <person name="Stewart B.A."/>
            <person name="Lee S.R."/>
            <person name="Wilamowska K."/>
            <person name="Weinberg Z."/>
            <person name="Ruzzo W.L."/>
            <person name="Wloga D."/>
            <person name="Gaertig J."/>
            <person name="Frankel J."/>
            <person name="Tsao C.-C."/>
            <person name="Gorovsky M.A."/>
            <person name="Keeling P.J."/>
            <person name="Waller R.F."/>
            <person name="Patron N.J."/>
            <person name="Cherry J.M."/>
            <person name="Stover N.A."/>
            <person name="Krieger C.J."/>
            <person name="del Toro C."/>
            <person name="Ryder H.F."/>
            <person name="Williamson S.C."/>
            <person name="Barbeau R.A."/>
            <person name="Hamilton E.P."/>
            <person name="Orias E."/>
        </authorList>
    </citation>
    <scope>NUCLEOTIDE SEQUENCE [LARGE SCALE GENOMIC DNA]</scope>
    <source>
        <strain evidence="2">SB210</strain>
    </source>
</reference>
<evidence type="ECO:0000313" key="1">
    <source>
        <dbReference type="EMBL" id="EWS71055.1"/>
    </source>
</evidence>
<organism evidence="1 2">
    <name type="scientific">Tetrahymena thermophila (strain SB210)</name>
    <dbReference type="NCBI Taxonomy" id="312017"/>
    <lineage>
        <taxon>Eukaryota</taxon>
        <taxon>Sar</taxon>
        <taxon>Alveolata</taxon>
        <taxon>Ciliophora</taxon>
        <taxon>Intramacronucleata</taxon>
        <taxon>Oligohymenophorea</taxon>
        <taxon>Hymenostomatida</taxon>
        <taxon>Tetrahymenina</taxon>
        <taxon>Tetrahymenidae</taxon>
        <taxon>Tetrahymena</taxon>
    </lineage>
</organism>
<sequence length="107" mass="12583">CFLNIDFDQTSFQKLAMSLKQIKNLLALELNIGANSEGTFSELGQQYLLVKSNFIYLGLNLRGLYFTNENIKQLALCLKQCKLRKLQLKFGWYMQKYNLRFNFNQIL</sequence>
<protein>
    <recommendedName>
        <fullName evidence="3">Kinase domain protein</fullName>
    </recommendedName>
</protein>
<dbReference type="EMBL" id="GG662242">
    <property type="protein sequence ID" value="EWS71055.1"/>
    <property type="molecule type" value="Genomic_DNA"/>
</dbReference>
<dbReference type="Proteomes" id="UP000009168">
    <property type="component" value="Unassembled WGS sequence"/>
</dbReference>
<dbReference type="RefSeq" id="XP_012656410.1">
    <property type="nucleotide sequence ID" value="XM_012800956.1"/>
</dbReference>